<feature type="domain" description="Chromo" evidence="1">
    <location>
        <begin position="446"/>
        <end position="481"/>
    </location>
</feature>
<dbReference type="InterPro" id="IPR050951">
    <property type="entry name" value="Retrovirus_Pol_polyprotein"/>
</dbReference>
<dbReference type="Proteomes" id="UP000000763">
    <property type="component" value="Chromosome 5"/>
</dbReference>
<dbReference type="AlphaFoldDB" id="Q6I550"/>
<dbReference type="SUPFAM" id="SSF54160">
    <property type="entry name" value="Chromo domain-like"/>
    <property type="match status" value="1"/>
</dbReference>
<dbReference type="CDD" id="cd00303">
    <property type="entry name" value="retropepsin_like"/>
    <property type="match status" value="1"/>
</dbReference>
<dbReference type="Pfam" id="PF03732">
    <property type="entry name" value="Retrotrans_gag"/>
    <property type="match status" value="1"/>
</dbReference>
<protein>
    <recommendedName>
        <fullName evidence="1">Chromo domain-containing protein</fullName>
    </recommendedName>
</protein>
<organism evidence="2 3">
    <name type="scientific">Oryza sativa subsp. japonica</name>
    <name type="common">Rice</name>
    <dbReference type="NCBI Taxonomy" id="39947"/>
    <lineage>
        <taxon>Eukaryota</taxon>
        <taxon>Viridiplantae</taxon>
        <taxon>Streptophyta</taxon>
        <taxon>Embryophyta</taxon>
        <taxon>Tracheophyta</taxon>
        <taxon>Spermatophyta</taxon>
        <taxon>Magnoliopsida</taxon>
        <taxon>Liliopsida</taxon>
        <taxon>Poales</taxon>
        <taxon>Poaceae</taxon>
        <taxon>BOP clade</taxon>
        <taxon>Oryzoideae</taxon>
        <taxon>Oryzeae</taxon>
        <taxon>Oryzinae</taxon>
        <taxon>Oryza</taxon>
        <taxon>Oryza sativa</taxon>
    </lineage>
</organism>
<gene>
    <name evidence="2" type="primary">OSJNBa0055E23.3</name>
</gene>
<dbReference type="PANTHER" id="PTHR37984:SF5">
    <property type="entry name" value="PROTEIN NYNRIN-LIKE"/>
    <property type="match status" value="1"/>
</dbReference>
<name>Q6I550_ORYSJ</name>
<reference evidence="3" key="1">
    <citation type="journal article" date="2005" name="Nature">
        <title>The map-based sequence of the rice genome.</title>
        <authorList>
            <consortium name="International rice genome sequencing project (IRGSP)"/>
            <person name="Matsumoto T."/>
            <person name="Wu J."/>
            <person name="Kanamori H."/>
            <person name="Katayose Y."/>
            <person name="Fujisawa M."/>
            <person name="Namiki N."/>
            <person name="Mizuno H."/>
            <person name="Yamamoto K."/>
            <person name="Antonio B.A."/>
            <person name="Baba T."/>
            <person name="Sakata K."/>
            <person name="Nagamura Y."/>
            <person name="Aoki H."/>
            <person name="Arikawa K."/>
            <person name="Arita K."/>
            <person name="Bito T."/>
            <person name="Chiden Y."/>
            <person name="Fujitsuka N."/>
            <person name="Fukunaka R."/>
            <person name="Hamada M."/>
            <person name="Harada C."/>
            <person name="Hayashi A."/>
            <person name="Hijishita S."/>
            <person name="Honda M."/>
            <person name="Hosokawa S."/>
            <person name="Ichikawa Y."/>
            <person name="Idonuma A."/>
            <person name="Iijima M."/>
            <person name="Ikeda M."/>
            <person name="Ikeno M."/>
            <person name="Ito K."/>
            <person name="Ito S."/>
            <person name="Ito T."/>
            <person name="Ito Y."/>
            <person name="Ito Y."/>
            <person name="Iwabuchi A."/>
            <person name="Kamiya K."/>
            <person name="Karasawa W."/>
            <person name="Kurita K."/>
            <person name="Katagiri S."/>
            <person name="Kikuta A."/>
            <person name="Kobayashi H."/>
            <person name="Kobayashi N."/>
            <person name="Machita K."/>
            <person name="Maehara T."/>
            <person name="Masukawa M."/>
            <person name="Mizubayashi T."/>
            <person name="Mukai Y."/>
            <person name="Nagasaki H."/>
            <person name="Nagata Y."/>
            <person name="Naito S."/>
            <person name="Nakashima M."/>
            <person name="Nakama Y."/>
            <person name="Nakamichi Y."/>
            <person name="Nakamura M."/>
            <person name="Meguro A."/>
            <person name="Negishi M."/>
            <person name="Ohta I."/>
            <person name="Ohta T."/>
            <person name="Okamoto M."/>
            <person name="Ono N."/>
            <person name="Saji S."/>
            <person name="Sakaguchi M."/>
            <person name="Sakai K."/>
            <person name="Shibata M."/>
            <person name="Shimokawa T."/>
            <person name="Song J."/>
            <person name="Takazaki Y."/>
            <person name="Terasawa K."/>
            <person name="Tsugane M."/>
            <person name="Tsuji K."/>
            <person name="Ueda S."/>
            <person name="Waki K."/>
            <person name="Yamagata H."/>
            <person name="Yamamoto M."/>
            <person name="Yamamoto S."/>
            <person name="Yamane H."/>
            <person name="Yoshiki S."/>
            <person name="Yoshihara R."/>
            <person name="Yukawa K."/>
            <person name="Zhong H."/>
            <person name="Yano M."/>
            <person name="Yuan Q."/>
            <person name="Ouyang S."/>
            <person name="Liu J."/>
            <person name="Jones K.M."/>
            <person name="Gansberger K."/>
            <person name="Moffat K."/>
            <person name="Hill J."/>
            <person name="Bera J."/>
            <person name="Fadrosh D."/>
            <person name="Jin S."/>
            <person name="Johri S."/>
            <person name="Kim M."/>
            <person name="Overton L."/>
            <person name="Reardon M."/>
            <person name="Tsitrin T."/>
            <person name="Vuong H."/>
            <person name="Weaver B."/>
            <person name="Ciecko A."/>
            <person name="Tallon L."/>
            <person name="Jackson J."/>
            <person name="Pai G."/>
            <person name="Aken S.V."/>
            <person name="Utterback T."/>
            <person name="Reidmuller S."/>
            <person name="Feldblyum T."/>
            <person name="Hsiao J."/>
            <person name="Zismann V."/>
            <person name="Iobst S."/>
            <person name="de Vazeille A.R."/>
            <person name="Buell C.R."/>
            <person name="Ying K."/>
            <person name="Li Y."/>
            <person name="Lu T."/>
            <person name="Huang Y."/>
            <person name="Zhao Q."/>
            <person name="Feng Q."/>
            <person name="Zhang L."/>
            <person name="Zhu J."/>
            <person name="Weng Q."/>
            <person name="Mu J."/>
            <person name="Lu Y."/>
            <person name="Fan D."/>
            <person name="Liu Y."/>
            <person name="Guan J."/>
            <person name="Zhang Y."/>
            <person name="Yu S."/>
            <person name="Liu X."/>
            <person name="Zhang Y."/>
            <person name="Hong G."/>
            <person name="Han B."/>
            <person name="Choisne N."/>
            <person name="Demange N."/>
            <person name="Orjeda G."/>
            <person name="Samain S."/>
            <person name="Cattolico L."/>
            <person name="Pelletier E."/>
            <person name="Couloux A."/>
            <person name="Segurens B."/>
            <person name="Wincker P."/>
            <person name="D'Hont A."/>
            <person name="Scarpelli C."/>
            <person name="Weissenbach J."/>
            <person name="Salanoubat M."/>
            <person name="Quetier F."/>
            <person name="Yu Y."/>
            <person name="Kim H.R."/>
            <person name="Rambo T."/>
            <person name="Currie J."/>
            <person name="Collura K."/>
            <person name="Luo M."/>
            <person name="Yang T."/>
            <person name="Ammiraju J.S.S."/>
            <person name="Engler F."/>
            <person name="Soderlund C."/>
            <person name="Wing R.A."/>
            <person name="Palmer L.E."/>
            <person name="de la Bastide M."/>
            <person name="Spiegel L."/>
            <person name="Nascimento L."/>
            <person name="Zutavern T."/>
            <person name="O'Shaughnessy A."/>
            <person name="Dike S."/>
            <person name="Dedhia N."/>
            <person name="Preston R."/>
            <person name="Balija V."/>
            <person name="McCombie W.R."/>
            <person name="Chow T."/>
            <person name="Chen H."/>
            <person name="Chung M."/>
            <person name="Chen C."/>
            <person name="Shaw J."/>
            <person name="Wu H."/>
            <person name="Hsiao K."/>
            <person name="Chao Y."/>
            <person name="Chu M."/>
            <person name="Cheng C."/>
            <person name="Hour A."/>
            <person name="Lee P."/>
            <person name="Lin S."/>
            <person name="Lin Y."/>
            <person name="Liou J."/>
            <person name="Liu S."/>
            <person name="Hsing Y."/>
            <person name="Raghuvanshi S."/>
            <person name="Mohanty A."/>
            <person name="Bharti A.K."/>
            <person name="Gaur A."/>
            <person name="Gupta V."/>
            <person name="Kumar D."/>
            <person name="Ravi V."/>
            <person name="Vij S."/>
            <person name="Kapur A."/>
            <person name="Khurana P."/>
            <person name="Khurana P."/>
            <person name="Khurana J.P."/>
            <person name="Tyagi A.K."/>
            <person name="Gaikwad K."/>
            <person name="Singh A."/>
            <person name="Dalal V."/>
            <person name="Srivastava S."/>
            <person name="Dixit A."/>
            <person name="Pal A.K."/>
            <person name="Ghazi I.A."/>
            <person name="Yadav M."/>
            <person name="Pandit A."/>
            <person name="Bhargava A."/>
            <person name="Sureshbabu K."/>
            <person name="Batra K."/>
            <person name="Sharma T.R."/>
            <person name="Mohapatra T."/>
            <person name="Singh N.K."/>
            <person name="Messing J."/>
            <person name="Nelson A.B."/>
            <person name="Fuks G."/>
            <person name="Kavchok S."/>
            <person name="Keizer G."/>
            <person name="Linton E."/>
            <person name="Llaca V."/>
            <person name="Song R."/>
            <person name="Tanyolac B."/>
            <person name="Young S."/>
            <person name="Ho-Il K."/>
            <person name="Hahn J.H."/>
            <person name="Sangsakoo G."/>
            <person name="Vanavichit A."/>
            <person name="de Mattos Luiz.A.T."/>
            <person name="Zimmer P.D."/>
            <person name="Malone G."/>
            <person name="Dellagostin O."/>
            <person name="de Oliveira A.C."/>
            <person name="Bevan M."/>
            <person name="Bancroft I."/>
            <person name="Minx P."/>
            <person name="Cordum H."/>
            <person name="Wilson R."/>
            <person name="Cheng Z."/>
            <person name="Jin W."/>
            <person name="Jiang J."/>
            <person name="Leong S.A."/>
            <person name="Iwama H."/>
            <person name="Gojobori T."/>
            <person name="Itoh T."/>
            <person name="Niimura Y."/>
            <person name="Fujii Y."/>
            <person name="Habara T."/>
            <person name="Sakai H."/>
            <person name="Sato Y."/>
            <person name="Wilson G."/>
            <person name="Kumar K."/>
            <person name="McCouch S."/>
            <person name="Juretic N."/>
            <person name="Hoen D."/>
            <person name="Wright S."/>
            <person name="Bruskiewich R."/>
            <person name="Bureau T."/>
            <person name="Miyao A."/>
            <person name="Hirochika H."/>
            <person name="Nishikawa T."/>
            <person name="Kadowaki K."/>
            <person name="Sugiura M."/>
            <person name="Burr B."/>
            <person name="Sasaki T."/>
        </authorList>
    </citation>
    <scope>NUCLEOTIDE SEQUENCE [LARGE SCALE GENOMIC DNA]</scope>
    <source>
        <strain evidence="3">cv. Nipponbare</strain>
    </source>
</reference>
<dbReference type="SUPFAM" id="SSF53098">
    <property type="entry name" value="Ribonuclease H-like"/>
    <property type="match status" value="1"/>
</dbReference>
<evidence type="ECO:0000313" key="3">
    <source>
        <dbReference type="Proteomes" id="UP000000763"/>
    </source>
</evidence>
<dbReference type="EMBL" id="AC145273">
    <property type="protein sequence ID" value="AAT47451.1"/>
    <property type="molecule type" value="Genomic_DNA"/>
</dbReference>
<proteinExistence type="predicted"/>
<reference evidence="3" key="2">
    <citation type="journal article" date="2008" name="Nucleic Acids Res.">
        <title>The rice annotation project database (RAP-DB): 2008 update.</title>
        <authorList>
            <consortium name="The rice annotation project (RAP)"/>
        </authorList>
    </citation>
    <scope>GENOME REANNOTATION</scope>
    <source>
        <strain evidence="3">cv. Nipponbare</strain>
    </source>
</reference>
<dbReference type="InterPro" id="IPR016197">
    <property type="entry name" value="Chromo-like_dom_sf"/>
</dbReference>
<sequence>MESMESKLLAKMEEMTTKMEILDKRLGQQGDHISQILENFMISGVVLHLIGDAAQWYQSFKLVTPVHDWPHFCQAVIEEFECETEHETTFALQTFTQTDSVADYKKAFDSLVYQVRLFDLAYGAAVALAQEEVLSMQSHKSHKKLQFKPIVYKPDQSIVSVDTSPVKFEKGDLWKAKQLKDYRRANGSSHSFLDYDFAQLLGLQLEEIPPIVVKVANGDCITCRHQIPVFSWWIQDPVAVEPVIQQVLDEFQDVFQDLKSLPPHRTFDHAISLLRDATPFTKYRYFIPLKHPYTASQVAHVVDKLVFKTHGIPRSIVSDRYCIFISKLCFHTTLGCSPYEALFDREPYYAQLTLDLFEAFQPEVVDLLTERELVSTFLQEQIARAQIRMKNMADKGQSDRSFLVGDQVFLKLQPYAQSSVLKAFVLDYTPVYSSLPVPVTLDAAAVQPEVILDWRLVKKGKVARVQALIKWTSLPVEHATW</sequence>
<dbReference type="InterPro" id="IPR005162">
    <property type="entry name" value="Retrotrans_gag_dom"/>
</dbReference>
<accession>Q6I550</accession>
<dbReference type="InterPro" id="IPR012337">
    <property type="entry name" value="RNaseH-like_sf"/>
</dbReference>
<evidence type="ECO:0000313" key="2">
    <source>
        <dbReference type="EMBL" id="AAT47451.1"/>
    </source>
</evidence>
<dbReference type="PANTHER" id="PTHR37984">
    <property type="entry name" value="PROTEIN CBG26694"/>
    <property type="match status" value="1"/>
</dbReference>
<evidence type="ECO:0000259" key="1">
    <source>
        <dbReference type="PROSITE" id="PS50013"/>
    </source>
</evidence>
<dbReference type="InterPro" id="IPR000953">
    <property type="entry name" value="Chromo/chromo_shadow_dom"/>
</dbReference>
<dbReference type="PROSITE" id="PS50013">
    <property type="entry name" value="CHROMO_2"/>
    <property type="match status" value="1"/>
</dbReference>